<proteinExistence type="predicted"/>
<accession>A0A517VMP5</accession>
<dbReference type="Gene3D" id="4.10.410.40">
    <property type="match status" value="1"/>
</dbReference>
<dbReference type="RefSeq" id="WP_145232181.1">
    <property type="nucleotide sequence ID" value="NZ_CP036343.1"/>
</dbReference>
<dbReference type="OrthoDB" id="274082at2"/>
<dbReference type="EMBL" id="CP036343">
    <property type="protein sequence ID" value="QDT94266.1"/>
    <property type="molecule type" value="Genomic_DNA"/>
</dbReference>
<evidence type="ECO:0000313" key="2">
    <source>
        <dbReference type="Proteomes" id="UP000316855"/>
    </source>
</evidence>
<organism evidence="1 2">
    <name type="scientific">Gimesia algae</name>
    <dbReference type="NCBI Taxonomy" id="2527971"/>
    <lineage>
        <taxon>Bacteria</taxon>
        <taxon>Pseudomonadati</taxon>
        <taxon>Planctomycetota</taxon>
        <taxon>Planctomycetia</taxon>
        <taxon>Planctomycetales</taxon>
        <taxon>Planctomycetaceae</taxon>
        <taxon>Gimesia</taxon>
    </lineage>
</organism>
<dbReference type="AlphaFoldDB" id="A0A517VMP5"/>
<gene>
    <name evidence="1" type="ORF">Pan161_59610</name>
</gene>
<evidence type="ECO:0008006" key="3">
    <source>
        <dbReference type="Google" id="ProtNLM"/>
    </source>
</evidence>
<name>A0A517VMP5_9PLAN</name>
<protein>
    <recommendedName>
        <fullName evidence="3">Phage major tail protein 2</fullName>
    </recommendedName>
</protein>
<keyword evidence="2" id="KW-1185">Reference proteome</keyword>
<sequence>MTIGLEAGLYLDPAGMAGEGTWTLYEDVGDVNVAHSWNQSQRKIRKHTHERTTLGQGVLEVTFTVTYRAGDAGFEMLRDAHANKSIIAVAVMSGLIAAAGSEGWQFDAVVSDFPESQALEEDMTFDVTLKPASGSAVDPVRVEISGS</sequence>
<evidence type="ECO:0000313" key="1">
    <source>
        <dbReference type="EMBL" id="QDT94266.1"/>
    </source>
</evidence>
<reference evidence="1 2" key="1">
    <citation type="submission" date="2019-02" db="EMBL/GenBank/DDBJ databases">
        <title>Deep-cultivation of Planctomycetes and their phenomic and genomic characterization uncovers novel biology.</title>
        <authorList>
            <person name="Wiegand S."/>
            <person name="Jogler M."/>
            <person name="Boedeker C."/>
            <person name="Pinto D."/>
            <person name="Vollmers J."/>
            <person name="Rivas-Marin E."/>
            <person name="Kohn T."/>
            <person name="Peeters S.H."/>
            <person name="Heuer A."/>
            <person name="Rast P."/>
            <person name="Oberbeckmann S."/>
            <person name="Bunk B."/>
            <person name="Jeske O."/>
            <person name="Meyerdierks A."/>
            <person name="Storesund J.E."/>
            <person name="Kallscheuer N."/>
            <person name="Luecker S."/>
            <person name="Lage O.M."/>
            <person name="Pohl T."/>
            <person name="Merkel B.J."/>
            <person name="Hornburger P."/>
            <person name="Mueller R.-W."/>
            <person name="Bruemmer F."/>
            <person name="Labrenz M."/>
            <person name="Spormann A.M."/>
            <person name="Op den Camp H."/>
            <person name="Overmann J."/>
            <person name="Amann R."/>
            <person name="Jetten M.S.M."/>
            <person name="Mascher T."/>
            <person name="Medema M.H."/>
            <person name="Devos D.P."/>
            <person name="Kaster A.-K."/>
            <person name="Ovreas L."/>
            <person name="Rohde M."/>
            <person name="Galperin M.Y."/>
            <person name="Jogler C."/>
        </authorList>
    </citation>
    <scope>NUCLEOTIDE SEQUENCE [LARGE SCALE GENOMIC DNA]</scope>
    <source>
        <strain evidence="1 2">Pan161</strain>
    </source>
</reference>
<dbReference type="Proteomes" id="UP000316855">
    <property type="component" value="Chromosome"/>
</dbReference>
<dbReference type="KEGG" id="gax:Pan161_59610"/>